<comment type="function">
    <text evidence="7">Plays a role in the regulation of phosphate uptake.</text>
</comment>
<evidence type="ECO:0000256" key="1">
    <source>
        <dbReference type="ARBA" id="ARBA00004496"/>
    </source>
</evidence>
<dbReference type="Proteomes" id="UP000501451">
    <property type="component" value="Chromosome"/>
</dbReference>
<feature type="domain" description="PhoU" evidence="8">
    <location>
        <begin position="122"/>
        <end position="207"/>
    </location>
</feature>
<dbReference type="PANTHER" id="PTHR42930">
    <property type="entry name" value="PHOSPHATE-SPECIFIC TRANSPORT SYSTEM ACCESSORY PROTEIN PHOU"/>
    <property type="match status" value="1"/>
</dbReference>
<evidence type="ECO:0000259" key="8">
    <source>
        <dbReference type="Pfam" id="PF01895"/>
    </source>
</evidence>
<dbReference type="GO" id="GO:0030643">
    <property type="term" value="P:intracellular phosphate ion homeostasis"/>
    <property type="evidence" value="ECO:0007669"/>
    <property type="project" value="InterPro"/>
</dbReference>
<keyword evidence="6 7" id="KW-0592">Phosphate transport</keyword>
<evidence type="ECO:0000256" key="5">
    <source>
        <dbReference type="ARBA" id="ARBA00022490"/>
    </source>
</evidence>
<evidence type="ECO:0000256" key="7">
    <source>
        <dbReference type="PIRNR" id="PIRNR003107"/>
    </source>
</evidence>
<dbReference type="GO" id="GO:0005737">
    <property type="term" value="C:cytoplasm"/>
    <property type="evidence" value="ECO:0007669"/>
    <property type="project" value="UniProtKB-SubCell"/>
</dbReference>
<keyword evidence="4 7" id="KW-0813">Transport</keyword>
<accession>A0A6G7KAG6</accession>
<organism evidence="9 10">
    <name type="scientific">Jeotgalibaca arthritidis</name>
    <dbReference type="NCBI Taxonomy" id="1868794"/>
    <lineage>
        <taxon>Bacteria</taxon>
        <taxon>Bacillati</taxon>
        <taxon>Bacillota</taxon>
        <taxon>Bacilli</taxon>
        <taxon>Lactobacillales</taxon>
        <taxon>Carnobacteriaceae</taxon>
        <taxon>Jeotgalibaca</taxon>
    </lineage>
</organism>
<evidence type="ECO:0000313" key="10">
    <source>
        <dbReference type="Proteomes" id="UP000501451"/>
    </source>
</evidence>
<dbReference type="SUPFAM" id="SSF109755">
    <property type="entry name" value="PhoU-like"/>
    <property type="match status" value="1"/>
</dbReference>
<sequence>MRRTFDDDLQTMHGQFTKMGLMVNENILRAVKAFINHDKNLAVEAKQKDKDVNDIEVEIENLCFQLIALQQPVSSDLRSIVTVMKASSDLERMGDHAVSIARSVIRVKERHNKRIPEVEAKIAEMAEVVKKMVEQVIDAYVHVDESKARQIAEMDSKVDKHFVEINHYCIKQMAIDSELVPGGSDYIAVAGYLERIGDYVTNICERIVYLKTGEILELN</sequence>
<dbReference type="GO" id="GO:0006817">
    <property type="term" value="P:phosphate ion transport"/>
    <property type="evidence" value="ECO:0007669"/>
    <property type="project" value="UniProtKB-KW"/>
</dbReference>
<dbReference type="InterPro" id="IPR026022">
    <property type="entry name" value="PhoU_dom"/>
</dbReference>
<dbReference type="PANTHER" id="PTHR42930:SF3">
    <property type="entry name" value="PHOSPHATE-SPECIFIC TRANSPORT SYSTEM ACCESSORY PROTEIN PHOU"/>
    <property type="match status" value="1"/>
</dbReference>
<dbReference type="AlphaFoldDB" id="A0A6G7KAG6"/>
<dbReference type="PIRSF" id="PIRSF003107">
    <property type="entry name" value="PhoU"/>
    <property type="match status" value="1"/>
</dbReference>
<dbReference type="GO" id="GO:0045936">
    <property type="term" value="P:negative regulation of phosphate metabolic process"/>
    <property type="evidence" value="ECO:0007669"/>
    <property type="project" value="InterPro"/>
</dbReference>
<dbReference type="NCBIfam" id="TIGR02135">
    <property type="entry name" value="phoU_full"/>
    <property type="match status" value="1"/>
</dbReference>
<keyword evidence="5 7" id="KW-0963">Cytoplasm</keyword>
<evidence type="ECO:0000256" key="2">
    <source>
        <dbReference type="ARBA" id="ARBA00008107"/>
    </source>
</evidence>
<dbReference type="EMBL" id="CP049740">
    <property type="protein sequence ID" value="QII82222.1"/>
    <property type="molecule type" value="Genomic_DNA"/>
</dbReference>
<feature type="domain" description="PhoU" evidence="8">
    <location>
        <begin position="17"/>
        <end position="104"/>
    </location>
</feature>
<dbReference type="InterPro" id="IPR038078">
    <property type="entry name" value="PhoU-like_sf"/>
</dbReference>
<evidence type="ECO:0000256" key="4">
    <source>
        <dbReference type="ARBA" id="ARBA00022448"/>
    </source>
</evidence>
<dbReference type="FunFam" id="1.20.58.220:FF:000004">
    <property type="entry name" value="Phosphate-specific transport system accessory protein PhoU"/>
    <property type="match status" value="1"/>
</dbReference>
<evidence type="ECO:0000256" key="3">
    <source>
        <dbReference type="ARBA" id="ARBA00011738"/>
    </source>
</evidence>
<dbReference type="RefSeq" id="WP_166162339.1">
    <property type="nucleotide sequence ID" value="NZ_CP049740.1"/>
</dbReference>
<reference evidence="9 10" key="1">
    <citation type="journal article" date="2017" name="Int. J. Syst. Evol. Microbiol.">
        <title>Jeotgalibaca porci sp. nov. and Jeotgalibaca arthritidis sp. nov., isolated from pigs, and emended description of the genus Jeotgalibaca.</title>
        <authorList>
            <person name="Zamora L."/>
            <person name="Perez-Sancho M."/>
            <person name="Dominguez L."/>
            <person name="Fernandez-Garayzabal J.F."/>
            <person name="Vela A.I."/>
        </authorList>
    </citation>
    <scope>NUCLEOTIDE SEQUENCE [LARGE SCALE GENOMIC DNA]</scope>
    <source>
        <strain evidence="9 10">CECT 9157</strain>
    </source>
</reference>
<protein>
    <recommendedName>
        <fullName evidence="7">Phosphate-specific transport system accessory protein PhoU</fullName>
    </recommendedName>
</protein>
<dbReference type="KEGG" id="jar:G7057_07105"/>
<proteinExistence type="inferred from homology"/>
<comment type="subunit">
    <text evidence="3 7">Homodimer.</text>
</comment>
<comment type="similarity">
    <text evidence="2 7">Belongs to the PhoU family.</text>
</comment>
<comment type="subcellular location">
    <subcellularLocation>
        <location evidence="1 7">Cytoplasm</location>
    </subcellularLocation>
</comment>
<gene>
    <name evidence="9" type="primary">phoU</name>
    <name evidence="9" type="ORF">G7057_07105</name>
</gene>
<evidence type="ECO:0000313" key="9">
    <source>
        <dbReference type="EMBL" id="QII82222.1"/>
    </source>
</evidence>
<dbReference type="InterPro" id="IPR028366">
    <property type="entry name" value="PhoU"/>
</dbReference>
<dbReference type="Gene3D" id="1.20.58.220">
    <property type="entry name" value="Phosphate transport system protein phou homolog 2, domain 2"/>
    <property type="match status" value="2"/>
</dbReference>
<dbReference type="Pfam" id="PF01895">
    <property type="entry name" value="PhoU"/>
    <property type="match status" value="2"/>
</dbReference>
<keyword evidence="10" id="KW-1185">Reference proteome</keyword>
<name>A0A6G7KAG6_9LACT</name>
<evidence type="ECO:0000256" key="6">
    <source>
        <dbReference type="ARBA" id="ARBA00022592"/>
    </source>
</evidence>